<organism evidence="2 3">
    <name type="scientific">Flavobacterium rhizosphaerae</name>
    <dbReference type="NCBI Taxonomy" id="3163298"/>
    <lineage>
        <taxon>Bacteria</taxon>
        <taxon>Pseudomonadati</taxon>
        <taxon>Bacteroidota</taxon>
        <taxon>Flavobacteriia</taxon>
        <taxon>Flavobacteriales</taxon>
        <taxon>Flavobacteriaceae</taxon>
        <taxon>Flavobacterium</taxon>
    </lineage>
</organism>
<keyword evidence="1" id="KW-0472">Membrane</keyword>
<name>A0ABW8Z1W3_9FLAO</name>
<evidence type="ECO:0008006" key="4">
    <source>
        <dbReference type="Google" id="ProtNLM"/>
    </source>
</evidence>
<proteinExistence type="predicted"/>
<dbReference type="Proteomes" id="UP001629156">
    <property type="component" value="Unassembled WGS sequence"/>
</dbReference>
<protein>
    <recommendedName>
        <fullName evidence="4">Holin</fullName>
    </recommendedName>
</protein>
<evidence type="ECO:0000313" key="3">
    <source>
        <dbReference type="Proteomes" id="UP001629156"/>
    </source>
</evidence>
<reference evidence="2 3" key="1">
    <citation type="submission" date="2024-06" db="EMBL/GenBank/DDBJ databases">
        <authorList>
            <person name="Kaempfer P."/>
            <person name="Viver T."/>
        </authorList>
    </citation>
    <scope>NUCLEOTIDE SEQUENCE [LARGE SCALE GENOMIC DNA]</scope>
    <source>
        <strain evidence="2 3">ST-119</strain>
    </source>
</reference>
<dbReference type="EMBL" id="JBELPZ010000016">
    <property type="protein sequence ID" value="MFL9845448.1"/>
    <property type="molecule type" value="Genomic_DNA"/>
</dbReference>
<gene>
    <name evidence="2" type="ORF">ABS766_13550</name>
</gene>
<keyword evidence="1" id="KW-0812">Transmembrane</keyword>
<feature type="transmembrane region" description="Helical" evidence="1">
    <location>
        <begin position="64"/>
        <end position="83"/>
    </location>
</feature>
<feature type="transmembrane region" description="Helical" evidence="1">
    <location>
        <begin position="12"/>
        <end position="33"/>
    </location>
</feature>
<keyword evidence="1" id="KW-1133">Transmembrane helix</keyword>
<evidence type="ECO:0000313" key="2">
    <source>
        <dbReference type="EMBL" id="MFL9845448.1"/>
    </source>
</evidence>
<evidence type="ECO:0000256" key="1">
    <source>
        <dbReference type="SAM" id="Phobius"/>
    </source>
</evidence>
<accession>A0ABW8Z1W3</accession>
<sequence>MVLDYVNSNLSAIILKVVIIFFTWLIVLVAVGIDLRYGIRKSKSIGDYTHSAGLRRTVKKIIDYLAMMVFMFLFDSINPLGLISEKFNILPLASIIGAIILVWIEFVSVREKADEKFRRRTDKTAREILDIALKEGGVLERLKSNVVNNNRVVEETDPLK</sequence>
<keyword evidence="3" id="KW-1185">Reference proteome</keyword>
<comment type="caution">
    <text evidence="2">The sequence shown here is derived from an EMBL/GenBank/DDBJ whole genome shotgun (WGS) entry which is preliminary data.</text>
</comment>
<feature type="transmembrane region" description="Helical" evidence="1">
    <location>
        <begin position="89"/>
        <end position="109"/>
    </location>
</feature>
<dbReference type="RefSeq" id="WP_408085727.1">
    <property type="nucleotide sequence ID" value="NZ_JBELPZ010000016.1"/>
</dbReference>